<keyword evidence="2" id="KW-0479">Metal-binding</keyword>
<feature type="domain" description="Fumarylacetoacetase-like C-terminal" evidence="3">
    <location>
        <begin position="90"/>
        <end position="292"/>
    </location>
</feature>
<accession>A0A8X6JYB9</accession>
<dbReference type="EMBL" id="CM001151">
    <property type="protein sequence ID" value="EGE28375.1"/>
    <property type="molecule type" value="Genomic_DNA"/>
</dbReference>
<dbReference type="PANTHER" id="PTHR42796:SF4">
    <property type="entry name" value="FUMARYLACETOACETATE HYDROLASE DOMAIN-CONTAINING PROTEIN 2A"/>
    <property type="match status" value="1"/>
</dbReference>
<evidence type="ECO:0000313" key="4">
    <source>
        <dbReference type="EMBL" id="EGE28375.1"/>
    </source>
</evidence>
<comment type="similarity">
    <text evidence="1">Belongs to the FAH family.</text>
</comment>
<proteinExistence type="inferred from homology"/>
<dbReference type="SUPFAM" id="SSF56529">
    <property type="entry name" value="FAH"/>
    <property type="match status" value="1"/>
</dbReference>
<reference evidence="4" key="1">
    <citation type="journal article" date="2011" name="J. Bacteriol.">
        <title>Genome sequences of Salmonella enterica serovar typhimurium, Choleraesuis, Dublin, and Gallinarum strains of well- defined virulence in food-producing animals.</title>
        <authorList>
            <person name="Richardson E.J."/>
            <person name="Limaye B."/>
            <person name="Inamdar H."/>
            <person name="Datta A."/>
            <person name="Manjari K.S."/>
            <person name="Pullinger G.D."/>
            <person name="Thomson N.R."/>
            <person name="Joshi R.R."/>
            <person name="Watson M."/>
            <person name="Stevens M.P."/>
        </authorList>
    </citation>
    <scope>NUCLEOTIDE SEQUENCE [LARGE SCALE GENOMIC DNA]</scope>
    <source>
        <strain evidence="4">3246</strain>
    </source>
</reference>
<dbReference type="Pfam" id="PF01557">
    <property type="entry name" value="FAA_hydrolase"/>
    <property type="match status" value="1"/>
</dbReference>
<dbReference type="Gene3D" id="3.90.850.10">
    <property type="entry name" value="Fumarylacetoacetase-like, C-terminal domain"/>
    <property type="match status" value="1"/>
</dbReference>
<dbReference type="FunFam" id="3.90.850.10:FF:000008">
    <property type="entry name" value="FAA hydrolase family protein"/>
    <property type="match status" value="1"/>
</dbReference>
<evidence type="ECO:0000313" key="5">
    <source>
        <dbReference type="Proteomes" id="UP000002794"/>
    </source>
</evidence>
<dbReference type="AlphaFoldDB" id="A0A8X6JYB9"/>
<name>A0A8X6JYB9_SALDU</name>
<organism evidence="4 5">
    <name type="scientific">Salmonella enterica subsp. enterica serovar Dublin str. SD3246</name>
    <dbReference type="NCBI Taxonomy" id="909945"/>
    <lineage>
        <taxon>Bacteria</taxon>
        <taxon>Pseudomonadati</taxon>
        <taxon>Pseudomonadota</taxon>
        <taxon>Gammaproteobacteria</taxon>
        <taxon>Enterobacterales</taxon>
        <taxon>Enterobacteriaceae</taxon>
        <taxon>Salmonella</taxon>
    </lineage>
</organism>
<dbReference type="Proteomes" id="UP000002794">
    <property type="component" value="Chromosome"/>
</dbReference>
<gene>
    <name evidence="4" type="ORF">SD3246_0353</name>
</gene>
<dbReference type="InterPro" id="IPR011234">
    <property type="entry name" value="Fumarylacetoacetase-like_C"/>
</dbReference>
<dbReference type="GO" id="GO:0003824">
    <property type="term" value="F:catalytic activity"/>
    <property type="evidence" value="ECO:0007669"/>
    <property type="project" value="InterPro"/>
</dbReference>
<sequence>MVKTPCIPARLRKKTAMKLVQYLVNGGKRYGIMQETGIIDLSQRLGDKYPTLKSLLCANALTDAALWCDEPADYYYQEVTFLPVIDDPQKIICVGMNYADKRIEFNETNPAPTLFVRFADSQTGHNGMLLKPENTNEFDYEGELAVVIGRRCSRVSAEDALDYVAGYSCYMDGSVRDWQHSWFTAGKNWPSTGSFGPCLVTTDDIPDPQMLRLLTRLNGREVQNESTANMIHPIASLIAYISTFTLLSPGDTILTGSPGGVGKKRVPPLFLHDGDVIEVEIEHIGTLRNVVRDSRYLTSSVSWHDGRK</sequence>
<dbReference type="GO" id="GO:0044281">
    <property type="term" value="P:small molecule metabolic process"/>
    <property type="evidence" value="ECO:0007669"/>
    <property type="project" value="UniProtKB-ARBA"/>
</dbReference>
<evidence type="ECO:0000256" key="2">
    <source>
        <dbReference type="ARBA" id="ARBA00022723"/>
    </source>
</evidence>
<evidence type="ECO:0000259" key="3">
    <source>
        <dbReference type="Pfam" id="PF01557"/>
    </source>
</evidence>
<dbReference type="InterPro" id="IPR036663">
    <property type="entry name" value="Fumarylacetoacetase_C_sf"/>
</dbReference>
<dbReference type="InterPro" id="IPR051121">
    <property type="entry name" value="FAH"/>
</dbReference>
<evidence type="ECO:0000256" key="1">
    <source>
        <dbReference type="ARBA" id="ARBA00010211"/>
    </source>
</evidence>
<protein>
    <submittedName>
        <fullName evidence="4">5-oxopent-3-ene-1,2,5-tricarboxylate decarboxylase</fullName>
    </submittedName>
</protein>
<dbReference type="GO" id="GO:0046872">
    <property type="term" value="F:metal ion binding"/>
    <property type="evidence" value="ECO:0007669"/>
    <property type="project" value="UniProtKB-KW"/>
</dbReference>
<dbReference type="PANTHER" id="PTHR42796">
    <property type="entry name" value="FUMARYLACETOACETATE HYDROLASE DOMAIN-CONTAINING PROTEIN 2A-RELATED"/>
    <property type="match status" value="1"/>
</dbReference>